<dbReference type="InterPro" id="IPR024134">
    <property type="entry name" value="SOD_Cu/Zn_/chaperone"/>
</dbReference>
<comment type="cofactor">
    <cofactor evidence="9">
        <name>Cu cation</name>
        <dbReference type="ChEBI" id="CHEBI:23378"/>
    </cofactor>
    <text evidence="9">Binds 1 copper ion per subunit.</text>
</comment>
<dbReference type="AlphaFoldDB" id="A0A0B2UYA2"/>
<keyword evidence="6 9" id="KW-0186">Copper</keyword>
<dbReference type="OMA" id="CGIILET"/>
<evidence type="ECO:0000256" key="5">
    <source>
        <dbReference type="ARBA" id="ARBA00023002"/>
    </source>
</evidence>
<evidence type="ECO:0000256" key="2">
    <source>
        <dbReference type="ARBA" id="ARBA00022723"/>
    </source>
</evidence>
<name>A0A0B2UYA2_TOXCA</name>
<keyword evidence="13" id="KW-1185">Reference proteome</keyword>
<sequence>MISGTFLQAALVFILLIAEIRADAVKARAYVVKANKDNNAPLQSIGVLDFTQIGGTVKINGTLRELTPGLHGFHVHDKGDIGNGCMAAGAHFNPTNKTHGGPTDIERHVGDLGNIQASESGIANLSMEDTVISLHGPFSIVGRTIVVHERVDDLGRGNTEASKTTGDSGARIACGIIGIIN</sequence>
<evidence type="ECO:0000313" key="13">
    <source>
        <dbReference type="Proteomes" id="UP000031036"/>
    </source>
</evidence>
<organism evidence="12 13">
    <name type="scientific">Toxocara canis</name>
    <name type="common">Canine roundworm</name>
    <dbReference type="NCBI Taxonomy" id="6265"/>
    <lineage>
        <taxon>Eukaryota</taxon>
        <taxon>Metazoa</taxon>
        <taxon>Ecdysozoa</taxon>
        <taxon>Nematoda</taxon>
        <taxon>Chromadorea</taxon>
        <taxon>Rhabditida</taxon>
        <taxon>Spirurina</taxon>
        <taxon>Ascaridomorpha</taxon>
        <taxon>Ascaridoidea</taxon>
        <taxon>Toxocaridae</taxon>
        <taxon>Toxocara</taxon>
    </lineage>
</organism>
<keyword evidence="4" id="KW-0049">Antioxidant</keyword>
<dbReference type="Pfam" id="PF00080">
    <property type="entry name" value="Sod_Cu"/>
    <property type="match status" value="1"/>
</dbReference>
<dbReference type="GO" id="GO:0004784">
    <property type="term" value="F:superoxide dismutase activity"/>
    <property type="evidence" value="ECO:0007669"/>
    <property type="project" value="UniProtKB-EC"/>
</dbReference>
<dbReference type="PROSITE" id="PS00332">
    <property type="entry name" value="SOD_CU_ZN_2"/>
    <property type="match status" value="1"/>
</dbReference>
<comment type="similarity">
    <text evidence="1 9">Belongs to the Cu-Zn superoxide dismutase family.</text>
</comment>
<evidence type="ECO:0000256" key="7">
    <source>
        <dbReference type="ARBA" id="ARBA00023157"/>
    </source>
</evidence>
<keyword evidence="10" id="KW-0732">Signal</keyword>
<keyword evidence="3 9" id="KW-0862">Zinc</keyword>
<evidence type="ECO:0000256" key="9">
    <source>
        <dbReference type="RuleBase" id="RU000393"/>
    </source>
</evidence>
<evidence type="ECO:0000256" key="4">
    <source>
        <dbReference type="ARBA" id="ARBA00022862"/>
    </source>
</evidence>
<dbReference type="Proteomes" id="UP000031036">
    <property type="component" value="Unassembled WGS sequence"/>
</dbReference>
<dbReference type="InterPro" id="IPR036423">
    <property type="entry name" value="SOD-like_Cu/Zn_dom_sf"/>
</dbReference>
<dbReference type="OrthoDB" id="2015551at2759"/>
<dbReference type="GO" id="GO:0005507">
    <property type="term" value="F:copper ion binding"/>
    <property type="evidence" value="ECO:0007669"/>
    <property type="project" value="InterPro"/>
</dbReference>
<dbReference type="CDD" id="cd00305">
    <property type="entry name" value="Cu-Zn_Superoxide_Dismutase"/>
    <property type="match status" value="1"/>
</dbReference>
<comment type="cofactor">
    <cofactor evidence="9">
        <name>Zn(2+)</name>
        <dbReference type="ChEBI" id="CHEBI:29105"/>
    </cofactor>
    <text evidence="9">Binds 1 zinc ion per subunit.</text>
</comment>
<accession>A0A0B2UYA2</accession>
<evidence type="ECO:0000259" key="11">
    <source>
        <dbReference type="Pfam" id="PF00080"/>
    </source>
</evidence>
<evidence type="ECO:0000256" key="10">
    <source>
        <dbReference type="SAM" id="SignalP"/>
    </source>
</evidence>
<evidence type="ECO:0000313" key="12">
    <source>
        <dbReference type="EMBL" id="KHN74463.1"/>
    </source>
</evidence>
<comment type="catalytic activity">
    <reaction evidence="8 9">
        <text>2 superoxide + 2 H(+) = H2O2 + O2</text>
        <dbReference type="Rhea" id="RHEA:20696"/>
        <dbReference type="ChEBI" id="CHEBI:15378"/>
        <dbReference type="ChEBI" id="CHEBI:15379"/>
        <dbReference type="ChEBI" id="CHEBI:16240"/>
        <dbReference type="ChEBI" id="CHEBI:18421"/>
        <dbReference type="EC" id="1.15.1.1"/>
    </reaction>
</comment>
<dbReference type="PANTHER" id="PTHR10003">
    <property type="entry name" value="SUPEROXIDE DISMUTASE CU-ZN -RELATED"/>
    <property type="match status" value="1"/>
</dbReference>
<keyword evidence="5 9" id="KW-0560">Oxidoreductase</keyword>
<feature type="domain" description="Superoxide dismutase copper/zinc binding" evidence="11">
    <location>
        <begin position="46"/>
        <end position="177"/>
    </location>
</feature>
<proteinExistence type="inferred from homology"/>
<evidence type="ECO:0000256" key="6">
    <source>
        <dbReference type="ARBA" id="ARBA00023008"/>
    </source>
</evidence>
<dbReference type="PRINTS" id="PR00068">
    <property type="entry name" value="CUZNDISMTASE"/>
</dbReference>
<dbReference type="EC" id="1.15.1.1" evidence="9"/>
<comment type="function">
    <text evidence="9">Destroys radicals which are normally produced within the cells and which are toxic to biological systems.</text>
</comment>
<keyword evidence="7" id="KW-1015">Disulfide bond</keyword>
<feature type="chain" id="PRO_5002079427" description="Superoxide dismutase [Cu-Zn]" evidence="10">
    <location>
        <begin position="23"/>
        <end position="181"/>
    </location>
</feature>
<gene>
    <name evidence="12" type="primary">SOD</name>
    <name evidence="12" type="ORF">Tcan_13910</name>
</gene>
<comment type="caution">
    <text evidence="12">The sequence shown here is derived from an EMBL/GenBank/DDBJ whole genome shotgun (WGS) entry which is preliminary data.</text>
</comment>
<dbReference type="EMBL" id="JPKZ01002907">
    <property type="protein sequence ID" value="KHN74463.1"/>
    <property type="molecule type" value="Genomic_DNA"/>
</dbReference>
<evidence type="ECO:0000256" key="8">
    <source>
        <dbReference type="ARBA" id="ARBA00049204"/>
    </source>
</evidence>
<dbReference type="InterPro" id="IPR018152">
    <property type="entry name" value="SOD_Cu/Zn_BS"/>
</dbReference>
<dbReference type="STRING" id="6265.A0A0B2UYA2"/>
<reference evidence="12 13" key="1">
    <citation type="submission" date="2014-11" db="EMBL/GenBank/DDBJ databases">
        <title>Genetic blueprint of the zoonotic pathogen Toxocara canis.</title>
        <authorList>
            <person name="Zhu X.-Q."/>
            <person name="Korhonen P.K."/>
            <person name="Cai H."/>
            <person name="Young N.D."/>
            <person name="Nejsum P."/>
            <person name="von Samson-Himmelstjerna G."/>
            <person name="Boag P.R."/>
            <person name="Tan P."/>
            <person name="Li Q."/>
            <person name="Min J."/>
            <person name="Yang Y."/>
            <person name="Wang X."/>
            <person name="Fang X."/>
            <person name="Hall R.S."/>
            <person name="Hofmann A."/>
            <person name="Sternberg P.W."/>
            <person name="Jex A.R."/>
            <person name="Gasser R.B."/>
        </authorList>
    </citation>
    <scope>NUCLEOTIDE SEQUENCE [LARGE SCALE GENOMIC DNA]</scope>
    <source>
        <strain evidence="12">PN_DK_2014</strain>
    </source>
</reference>
<evidence type="ECO:0000256" key="3">
    <source>
        <dbReference type="ARBA" id="ARBA00022833"/>
    </source>
</evidence>
<evidence type="ECO:0000256" key="1">
    <source>
        <dbReference type="ARBA" id="ARBA00010457"/>
    </source>
</evidence>
<dbReference type="SUPFAM" id="SSF49329">
    <property type="entry name" value="Cu,Zn superoxide dismutase-like"/>
    <property type="match status" value="1"/>
</dbReference>
<keyword evidence="2 9" id="KW-0479">Metal-binding</keyword>
<feature type="signal peptide" evidence="10">
    <location>
        <begin position="1"/>
        <end position="22"/>
    </location>
</feature>
<protein>
    <recommendedName>
        <fullName evidence="9">Superoxide dismutase [Cu-Zn]</fullName>
        <ecNumber evidence="9">1.15.1.1</ecNumber>
    </recommendedName>
</protein>
<dbReference type="InterPro" id="IPR001424">
    <property type="entry name" value="SOD_Cu_Zn_dom"/>
</dbReference>
<dbReference type="PROSITE" id="PS00087">
    <property type="entry name" value="SOD_CU_ZN_1"/>
    <property type="match status" value="1"/>
</dbReference>
<dbReference type="FunFam" id="2.60.40.200:FF:000003">
    <property type="entry name" value="Superoxide dismutase [Cu-Zn], chloroplastic"/>
    <property type="match status" value="1"/>
</dbReference>
<dbReference type="Gene3D" id="2.60.40.200">
    <property type="entry name" value="Superoxide dismutase, copper/zinc binding domain"/>
    <property type="match status" value="1"/>
</dbReference>